<name>A0ABW7ND69_9BACT</name>
<dbReference type="PANTHER" id="PTHR46969:SF1">
    <property type="entry name" value="BIFUNCTIONAL PROTEIN HLDE"/>
    <property type="match status" value="1"/>
</dbReference>
<dbReference type="EMBL" id="JBIPKE010000019">
    <property type="protein sequence ID" value="MFH6985040.1"/>
    <property type="molecule type" value="Genomic_DNA"/>
</dbReference>
<organism evidence="4 5">
    <name type="scientific">Marinoscillum luteum</name>
    <dbReference type="NCBI Taxonomy" id="861051"/>
    <lineage>
        <taxon>Bacteria</taxon>
        <taxon>Pseudomonadati</taxon>
        <taxon>Bacteroidota</taxon>
        <taxon>Cytophagia</taxon>
        <taxon>Cytophagales</taxon>
        <taxon>Reichenbachiellaceae</taxon>
        <taxon>Marinoscillum</taxon>
    </lineage>
</organism>
<reference evidence="4 5" key="1">
    <citation type="journal article" date="2013" name="Int. J. Syst. Evol. Microbiol.">
        <title>Marinoscillum luteum sp. nov., isolated from marine sediment.</title>
        <authorList>
            <person name="Cha I.T."/>
            <person name="Park S.J."/>
            <person name="Kim S.J."/>
            <person name="Kim J.G."/>
            <person name="Jung M.Y."/>
            <person name="Shin K.S."/>
            <person name="Kwon K.K."/>
            <person name="Yang S.H."/>
            <person name="Seo Y.S."/>
            <person name="Rhee S.K."/>
        </authorList>
    </citation>
    <scope>NUCLEOTIDE SEQUENCE [LARGE SCALE GENOMIC DNA]</scope>
    <source>
        <strain evidence="4 5">KCTC 23939</strain>
    </source>
</reference>
<dbReference type="GO" id="GO:0016301">
    <property type="term" value="F:kinase activity"/>
    <property type="evidence" value="ECO:0007669"/>
    <property type="project" value="UniProtKB-KW"/>
</dbReference>
<evidence type="ECO:0000256" key="2">
    <source>
        <dbReference type="ARBA" id="ARBA00022777"/>
    </source>
</evidence>
<keyword evidence="5" id="KW-1185">Reference proteome</keyword>
<accession>A0ABW7ND69</accession>
<protein>
    <submittedName>
        <fullName evidence="4">Bifunctional heptose 7-phosphate kinase/heptose 1-phosphate adenyltransferase</fullName>
    </submittedName>
</protein>
<evidence type="ECO:0000313" key="5">
    <source>
        <dbReference type="Proteomes" id="UP001610063"/>
    </source>
</evidence>
<dbReference type="RefSeq" id="WP_395418500.1">
    <property type="nucleotide sequence ID" value="NZ_JBIPKE010000019.1"/>
</dbReference>
<feature type="domain" description="Carbohydrate kinase PfkB" evidence="3">
    <location>
        <begin position="17"/>
        <end position="314"/>
    </location>
</feature>
<dbReference type="PANTHER" id="PTHR46969">
    <property type="entry name" value="BIFUNCTIONAL PROTEIN HLDE"/>
    <property type="match status" value="1"/>
</dbReference>
<dbReference type="Pfam" id="PF00294">
    <property type="entry name" value="PfkB"/>
    <property type="match status" value="1"/>
</dbReference>
<evidence type="ECO:0000259" key="3">
    <source>
        <dbReference type="Pfam" id="PF00294"/>
    </source>
</evidence>
<dbReference type="InterPro" id="IPR011611">
    <property type="entry name" value="PfkB_dom"/>
</dbReference>
<dbReference type="InterPro" id="IPR011913">
    <property type="entry name" value="RfaE_dom_I"/>
</dbReference>
<keyword evidence="1" id="KW-0808">Transferase</keyword>
<evidence type="ECO:0000313" key="4">
    <source>
        <dbReference type="EMBL" id="MFH6985040.1"/>
    </source>
</evidence>
<dbReference type="InterPro" id="IPR029056">
    <property type="entry name" value="Ribokinase-like"/>
</dbReference>
<gene>
    <name evidence="4" type="ORF">ACHKAR_16410</name>
</gene>
<dbReference type="PROSITE" id="PS00583">
    <property type="entry name" value="PFKB_KINASES_1"/>
    <property type="match status" value="1"/>
</dbReference>
<proteinExistence type="predicted"/>
<dbReference type="SUPFAM" id="SSF53613">
    <property type="entry name" value="Ribokinase-like"/>
    <property type="match status" value="1"/>
</dbReference>
<sequence length="335" mass="36061">MAFDSIEGVFNAFTKMKVLIIGDSMVDTYTYGEVHRVSPEAPVPILQAQKTEHRLGGAANVALNIQALGAHPILCTLAGADPEADLLIQLLEQQRISAAQVVKSDERVTTVKHRVLSGSQHLLRIDRETERSLTAVERSLLTAIIEPLISEVDLILLQDYDKGCLSKELIQWIIRAAQECSVPVVVDPKKKNFLTYQGVSLFKPNLSEMKTGLGLEALSLDESSLADGATLLSGKIQFDQLLLTLSGEGVYYYSDAVSGKLPAHLRSISDVSGAGDTVISIAGLCCALNLPLLFTAELANLGGGIVCEYPGVMPIDPIRLLGEAQSNELVLAQLK</sequence>
<dbReference type="CDD" id="cd01172">
    <property type="entry name" value="RfaE_like"/>
    <property type="match status" value="1"/>
</dbReference>
<evidence type="ECO:0000256" key="1">
    <source>
        <dbReference type="ARBA" id="ARBA00022679"/>
    </source>
</evidence>
<comment type="caution">
    <text evidence="4">The sequence shown here is derived from an EMBL/GenBank/DDBJ whole genome shotgun (WGS) entry which is preliminary data.</text>
</comment>
<keyword evidence="2 4" id="KW-0418">Kinase</keyword>
<dbReference type="Gene3D" id="3.40.1190.20">
    <property type="match status" value="1"/>
</dbReference>
<dbReference type="Proteomes" id="UP001610063">
    <property type="component" value="Unassembled WGS sequence"/>
</dbReference>
<dbReference type="InterPro" id="IPR002173">
    <property type="entry name" value="Carboh/pur_kinase_PfkB_CS"/>
</dbReference>